<sequence>MIKKTLIKYFILSFITSLSFGMTELDLDFNYNKNILGSNRESFDRTRTYAGSLTFYFLTYTGIEFNIAHSENEIYGKYDNSGVSSGLVIQNETTNIETRSYGIGIRQAFSSRKSFIQPLLSLGWSHQEYTLKSRTLVTDLDTSTDYLIESQEDKTKYSAMFAAFALKFRLTRFISLKGSVKTVFRAFEFEEARDQLSYNAGISWIF</sequence>
<dbReference type="Proteomes" id="UP000443582">
    <property type="component" value="Unassembled WGS sequence"/>
</dbReference>
<organism evidence="1 2">
    <name type="scientific">Halobacteriovorax vibrionivorans</name>
    <dbReference type="NCBI Taxonomy" id="2152716"/>
    <lineage>
        <taxon>Bacteria</taxon>
        <taxon>Pseudomonadati</taxon>
        <taxon>Bdellovibrionota</taxon>
        <taxon>Bacteriovoracia</taxon>
        <taxon>Bacteriovoracales</taxon>
        <taxon>Halobacteriovoraceae</taxon>
        <taxon>Halobacteriovorax</taxon>
    </lineage>
</organism>
<gene>
    <name evidence="1" type="ORF">DAY19_01375</name>
</gene>
<name>A0ABY0IHN0_9BACT</name>
<dbReference type="EMBL" id="QDKL01000001">
    <property type="protein sequence ID" value="RZF22450.1"/>
    <property type="molecule type" value="Genomic_DNA"/>
</dbReference>
<protein>
    <recommendedName>
        <fullName evidence="3">Outer membrane protein beta-barrel domain-containing protein</fullName>
    </recommendedName>
</protein>
<comment type="caution">
    <text evidence="1">The sequence shown here is derived from an EMBL/GenBank/DDBJ whole genome shotgun (WGS) entry which is preliminary data.</text>
</comment>
<evidence type="ECO:0000313" key="2">
    <source>
        <dbReference type="Proteomes" id="UP000443582"/>
    </source>
</evidence>
<keyword evidence="2" id="KW-1185">Reference proteome</keyword>
<accession>A0ABY0IHN0</accession>
<reference evidence="2" key="1">
    <citation type="journal article" date="2019" name="Int. J. Syst. Evol. Microbiol.">
        <title>Halobacteriovorax valvorus sp. nov., a novel prokaryotic predator isolated from coastal seawater of China.</title>
        <authorList>
            <person name="Chen M.-X."/>
        </authorList>
    </citation>
    <scope>NUCLEOTIDE SEQUENCE [LARGE SCALE GENOMIC DNA]</scope>
    <source>
        <strain evidence="2">BL9</strain>
    </source>
</reference>
<dbReference type="RefSeq" id="WP_114705395.1">
    <property type="nucleotide sequence ID" value="NZ_QDKL01000001.1"/>
</dbReference>
<evidence type="ECO:0000313" key="1">
    <source>
        <dbReference type="EMBL" id="RZF22450.1"/>
    </source>
</evidence>
<evidence type="ECO:0008006" key="3">
    <source>
        <dbReference type="Google" id="ProtNLM"/>
    </source>
</evidence>
<proteinExistence type="predicted"/>